<gene>
    <name evidence="9" type="ORF">POREN0001_0894</name>
</gene>
<dbReference type="SUPFAM" id="SSF48452">
    <property type="entry name" value="TPR-like"/>
    <property type="match status" value="1"/>
</dbReference>
<feature type="domain" description="RagB/SusD" evidence="7">
    <location>
        <begin position="333"/>
        <end position="450"/>
    </location>
</feature>
<evidence type="ECO:0000256" key="1">
    <source>
        <dbReference type="ARBA" id="ARBA00004442"/>
    </source>
</evidence>
<comment type="similarity">
    <text evidence="2">Belongs to the SusD family.</text>
</comment>
<dbReference type="EMBL" id="ACNN01000016">
    <property type="protein sequence ID" value="EEN82996.1"/>
    <property type="molecule type" value="Genomic_DNA"/>
</dbReference>
<keyword evidence="5" id="KW-0998">Cell outer membrane</keyword>
<feature type="signal peptide" evidence="6">
    <location>
        <begin position="1"/>
        <end position="22"/>
    </location>
</feature>
<evidence type="ECO:0000256" key="2">
    <source>
        <dbReference type="ARBA" id="ARBA00006275"/>
    </source>
</evidence>
<dbReference type="Pfam" id="PF14322">
    <property type="entry name" value="SusD-like_3"/>
    <property type="match status" value="1"/>
</dbReference>
<dbReference type="eggNOG" id="COG2913">
    <property type="taxonomic scope" value="Bacteria"/>
</dbReference>
<feature type="chain" id="PRO_5002926340" evidence="6">
    <location>
        <begin position="23"/>
        <end position="465"/>
    </location>
</feature>
<organism evidence="9 10">
    <name type="scientific">Porphyromonas endodontalis (strain ATCC 35406 / DSM 24491 / JCM 8526 / CCUG 16442 / BCRC 14492 / NCTC 13058 / HG 370)</name>
    <name type="common">Bacteroides endodontalis</name>
    <dbReference type="NCBI Taxonomy" id="553175"/>
    <lineage>
        <taxon>Bacteria</taxon>
        <taxon>Pseudomonadati</taxon>
        <taxon>Bacteroidota</taxon>
        <taxon>Bacteroidia</taxon>
        <taxon>Bacteroidales</taxon>
        <taxon>Porphyromonadaceae</taxon>
        <taxon>Porphyromonas</taxon>
    </lineage>
</organism>
<keyword evidence="3 6" id="KW-0732">Signal</keyword>
<dbReference type="Pfam" id="PF07980">
    <property type="entry name" value="SusD_RagB"/>
    <property type="match status" value="1"/>
</dbReference>
<evidence type="ECO:0000313" key="9">
    <source>
        <dbReference type="EMBL" id="EEN82996.1"/>
    </source>
</evidence>
<evidence type="ECO:0000256" key="3">
    <source>
        <dbReference type="ARBA" id="ARBA00022729"/>
    </source>
</evidence>
<dbReference type="Gene3D" id="1.25.40.900">
    <property type="match status" value="1"/>
</dbReference>
<protein>
    <submittedName>
        <fullName evidence="9">SusD family protein</fullName>
    </submittedName>
</protein>
<keyword evidence="4" id="KW-0472">Membrane</keyword>
<comment type="subcellular location">
    <subcellularLocation>
        <location evidence="1">Cell outer membrane</location>
    </subcellularLocation>
</comment>
<feature type="domain" description="SusD-like N-terminal" evidence="8">
    <location>
        <begin position="62"/>
        <end position="204"/>
    </location>
</feature>
<proteinExistence type="inferred from homology"/>
<evidence type="ECO:0000256" key="6">
    <source>
        <dbReference type="SAM" id="SignalP"/>
    </source>
</evidence>
<dbReference type="GeneID" id="93364738"/>
<sequence>MKKIFVSFIGVIAALLFTACNMDVPLTHNTDGDKPMETVQDVTNALHGAMEQFGGYRFMGRNYVATGDFCGDIANASASTGHFLNMSGWTFDENSGELEVMWQSGYVIIVACTRGIEGANHVMAKVSSDKEKQTLTNCLQQFYGLKAATYFYLSNIFCKAYSAEHAPGLGLVLVKDEIIKPEQKVERSTLEDTYKYILELINKAYTYDNKETSPFFINPINLKAIEAKVRLYMRDYTGALAAADAVVTSEAYKKVDPKEKDYLAMWQTVAAAPEDVFTIVKSDNDNLSANSLNTLYGSYKGTIDLTFIEPLFAAGDYRAKLFDTKESRTLKYEGTPTAKAVSNIHVIRLSEVYLIKAEAAAQLGNVAEAQTALLYTAKRNPAITAVADLPSAKEDLLKFIAEERIRELFTEGNRLYDLRRTEATATIAGKANFKPYNSVFPIPASEINAGFMTQQNDDWASNLPK</sequence>
<accession>C3J9X2</accession>
<dbReference type="RefSeq" id="WP_004333264.1">
    <property type="nucleotide sequence ID" value="NZ_ACNN01000016.1"/>
</dbReference>
<keyword evidence="10" id="KW-1185">Reference proteome</keyword>
<evidence type="ECO:0000259" key="8">
    <source>
        <dbReference type="Pfam" id="PF14322"/>
    </source>
</evidence>
<dbReference type="Gene3D" id="2.20.20.130">
    <property type="match status" value="1"/>
</dbReference>
<comment type="caution">
    <text evidence="9">The sequence shown here is derived from an EMBL/GenBank/DDBJ whole genome shotgun (WGS) entry which is preliminary data.</text>
</comment>
<dbReference type="InterPro" id="IPR033985">
    <property type="entry name" value="SusD-like_N"/>
</dbReference>
<dbReference type="InterPro" id="IPR011990">
    <property type="entry name" value="TPR-like_helical_dom_sf"/>
</dbReference>
<evidence type="ECO:0000259" key="7">
    <source>
        <dbReference type="Pfam" id="PF07980"/>
    </source>
</evidence>
<name>C3J9X2_POREA</name>
<dbReference type="PROSITE" id="PS51257">
    <property type="entry name" value="PROKAR_LIPOPROTEIN"/>
    <property type="match status" value="1"/>
</dbReference>
<dbReference type="STRING" id="553175.POREN0001_0894"/>
<dbReference type="Gene3D" id="1.25.40.390">
    <property type="match status" value="1"/>
</dbReference>
<dbReference type="InterPro" id="IPR012944">
    <property type="entry name" value="SusD_RagB_dom"/>
</dbReference>
<evidence type="ECO:0000256" key="4">
    <source>
        <dbReference type="ARBA" id="ARBA00023136"/>
    </source>
</evidence>
<dbReference type="AlphaFoldDB" id="C3J9X2"/>
<reference evidence="9 10" key="1">
    <citation type="submission" date="2009-04" db="EMBL/GenBank/DDBJ databases">
        <authorList>
            <person name="Sebastian Y."/>
            <person name="Madupu R."/>
            <person name="Durkin A.S."/>
            <person name="Torralba M."/>
            <person name="Methe B."/>
            <person name="Sutton G.G."/>
            <person name="Strausberg R.L."/>
            <person name="Nelson K.E."/>
        </authorList>
    </citation>
    <scope>NUCLEOTIDE SEQUENCE [LARGE SCALE GENOMIC DNA]</scope>
    <source>
        <strain evidence="10">ATCC 35406 / BCRC 14492 / JCM 8526 / NCTC 13058 / HG 370</strain>
    </source>
</reference>
<evidence type="ECO:0000256" key="5">
    <source>
        <dbReference type="ARBA" id="ARBA00023237"/>
    </source>
</evidence>
<dbReference type="GO" id="GO:0009279">
    <property type="term" value="C:cell outer membrane"/>
    <property type="evidence" value="ECO:0007669"/>
    <property type="project" value="UniProtKB-SubCell"/>
</dbReference>
<evidence type="ECO:0000313" key="10">
    <source>
        <dbReference type="Proteomes" id="UP000004295"/>
    </source>
</evidence>
<dbReference type="Proteomes" id="UP000004295">
    <property type="component" value="Unassembled WGS sequence"/>
</dbReference>